<dbReference type="Gene3D" id="3.20.20.140">
    <property type="entry name" value="Metal-dependent hydrolases"/>
    <property type="match status" value="1"/>
</dbReference>
<sequence length="346" mass="38213">MAETLREHAKRLHQQFIAVDAHFDLLMEVDLKRKYGYRKVIETEFLPGLREGGVGALVCSLFISSEYLPEMGLKMALDQVSALYSEIEESPDKIQLCTTYDEILDARAHQKLAILLSLEGVDPLTNDLGLLQIFYKLGVRFVGLTWSRRNFAADGSHFSSVDEGRKGGLTAFGVDLVKLAEKMNMIIDVSHLNDEGFLDVMERTNGPVIASHSNVRNIASSMRNLTDDQIRALAASGGVIGMNGFSMFVSDTYEEGDVAHLLDHLDYIVQLVGARHVGVGLDICQSLTGIDLKPAWQTGPSSYDVIASHKDLLLFTEGLISRGYSDEEIGLILGGNFLNLYKKVLK</sequence>
<proteinExistence type="predicted"/>
<protein>
    <submittedName>
        <fullName evidence="1">Membrane dipeptidase</fullName>
    </submittedName>
</protein>
<comment type="caution">
    <text evidence="1">The sequence shown here is derived from an EMBL/GenBank/DDBJ whole genome shotgun (WGS) entry which is preliminary data.</text>
</comment>
<dbReference type="PATRIC" id="fig|1395513.3.peg.3149"/>
<organism evidence="1 2">
    <name type="scientific">Sporolactobacillus laevolacticus DSM 442</name>
    <dbReference type="NCBI Taxonomy" id="1395513"/>
    <lineage>
        <taxon>Bacteria</taxon>
        <taxon>Bacillati</taxon>
        <taxon>Bacillota</taxon>
        <taxon>Bacilli</taxon>
        <taxon>Bacillales</taxon>
        <taxon>Sporolactobacillaceae</taxon>
        <taxon>Sporolactobacillus</taxon>
    </lineage>
</organism>
<accession>V6IUN3</accession>
<dbReference type="CDD" id="cd01301">
    <property type="entry name" value="rDP_like"/>
    <property type="match status" value="1"/>
</dbReference>
<dbReference type="SUPFAM" id="SSF51556">
    <property type="entry name" value="Metallo-dependent hydrolases"/>
    <property type="match status" value="1"/>
</dbReference>
<evidence type="ECO:0000313" key="1">
    <source>
        <dbReference type="EMBL" id="EST10747.1"/>
    </source>
</evidence>
<dbReference type="InterPro" id="IPR008257">
    <property type="entry name" value="Pept_M19"/>
</dbReference>
<dbReference type="GO" id="GO:0006508">
    <property type="term" value="P:proteolysis"/>
    <property type="evidence" value="ECO:0007669"/>
    <property type="project" value="InterPro"/>
</dbReference>
<dbReference type="Proteomes" id="UP000018296">
    <property type="component" value="Unassembled WGS sequence"/>
</dbReference>
<dbReference type="AlphaFoldDB" id="V6IUN3"/>
<dbReference type="PANTHER" id="PTHR10443">
    <property type="entry name" value="MICROSOMAL DIPEPTIDASE"/>
    <property type="match status" value="1"/>
</dbReference>
<dbReference type="Pfam" id="PF01244">
    <property type="entry name" value="Peptidase_M19"/>
    <property type="match status" value="1"/>
</dbReference>
<dbReference type="RefSeq" id="WP_023511314.1">
    <property type="nucleotide sequence ID" value="NZ_AWTC01000018.1"/>
</dbReference>
<dbReference type="PANTHER" id="PTHR10443:SF12">
    <property type="entry name" value="DIPEPTIDASE"/>
    <property type="match status" value="1"/>
</dbReference>
<dbReference type="EMBL" id="AWTC01000018">
    <property type="protein sequence ID" value="EST10747.1"/>
    <property type="molecule type" value="Genomic_DNA"/>
</dbReference>
<dbReference type="OrthoDB" id="9804920at2"/>
<reference evidence="1 2" key="1">
    <citation type="journal article" date="2013" name="Genome Announc.">
        <title>Genome Sequence of Sporolactobacillus laevolacticus DSM442, an Efficient Polymer-Grade D-Lactate Producer from Agricultural Waste Cottonseed as a Nitrogen Source.</title>
        <authorList>
            <person name="Wang H."/>
            <person name="Wang L."/>
            <person name="Ju J."/>
            <person name="Yu B."/>
            <person name="Ma Y."/>
        </authorList>
    </citation>
    <scope>NUCLEOTIDE SEQUENCE [LARGE SCALE GENOMIC DNA]</scope>
    <source>
        <strain evidence="1 2">DSM 442</strain>
    </source>
</reference>
<dbReference type="STRING" id="1395513.P343_15490"/>
<dbReference type="GO" id="GO:0070573">
    <property type="term" value="F:metallodipeptidase activity"/>
    <property type="evidence" value="ECO:0007669"/>
    <property type="project" value="InterPro"/>
</dbReference>
<evidence type="ECO:0000313" key="2">
    <source>
        <dbReference type="Proteomes" id="UP000018296"/>
    </source>
</evidence>
<dbReference type="PROSITE" id="PS51365">
    <property type="entry name" value="RENAL_DIPEPTIDASE_2"/>
    <property type="match status" value="1"/>
</dbReference>
<gene>
    <name evidence="1" type="ORF">P343_15490</name>
</gene>
<keyword evidence="2" id="KW-1185">Reference proteome</keyword>
<dbReference type="InterPro" id="IPR032466">
    <property type="entry name" value="Metal_Hydrolase"/>
</dbReference>
<name>V6IUN3_9BACL</name>
<dbReference type="eggNOG" id="COG2355">
    <property type="taxonomic scope" value="Bacteria"/>
</dbReference>